<feature type="compositionally biased region" description="Basic residues" evidence="2">
    <location>
        <begin position="339"/>
        <end position="350"/>
    </location>
</feature>
<accession>A0A194S9U8</accession>
<gene>
    <name evidence="3" type="ORF">RHOBADRAFT_52219</name>
</gene>
<keyword evidence="4" id="KW-1185">Reference proteome</keyword>
<dbReference type="EMBL" id="KQ474076">
    <property type="protein sequence ID" value="KPV76176.1"/>
    <property type="molecule type" value="Genomic_DNA"/>
</dbReference>
<organism evidence="3 4">
    <name type="scientific">Rhodotorula graminis (strain WP1)</name>
    <dbReference type="NCBI Taxonomy" id="578459"/>
    <lineage>
        <taxon>Eukaryota</taxon>
        <taxon>Fungi</taxon>
        <taxon>Dikarya</taxon>
        <taxon>Basidiomycota</taxon>
        <taxon>Pucciniomycotina</taxon>
        <taxon>Microbotryomycetes</taxon>
        <taxon>Sporidiobolales</taxon>
        <taxon>Sporidiobolaceae</taxon>
        <taxon>Rhodotorula</taxon>
    </lineage>
</organism>
<dbReference type="RefSeq" id="XP_018272225.1">
    <property type="nucleotide sequence ID" value="XM_018416232.1"/>
</dbReference>
<feature type="region of interest" description="Disordered" evidence="2">
    <location>
        <begin position="1"/>
        <end position="25"/>
    </location>
</feature>
<evidence type="ECO:0000313" key="3">
    <source>
        <dbReference type="EMBL" id="KPV76176.1"/>
    </source>
</evidence>
<feature type="compositionally biased region" description="Low complexity" evidence="2">
    <location>
        <begin position="196"/>
        <end position="208"/>
    </location>
</feature>
<reference evidence="3 4" key="1">
    <citation type="journal article" date="2015" name="Front. Microbiol.">
        <title>Genome sequence of the plant growth promoting endophytic yeast Rhodotorula graminis WP1.</title>
        <authorList>
            <person name="Firrincieli A."/>
            <person name="Otillar R."/>
            <person name="Salamov A."/>
            <person name="Schmutz J."/>
            <person name="Khan Z."/>
            <person name="Redman R.S."/>
            <person name="Fleck N.D."/>
            <person name="Lindquist E."/>
            <person name="Grigoriev I.V."/>
            <person name="Doty S.L."/>
        </authorList>
    </citation>
    <scope>NUCLEOTIDE SEQUENCE [LARGE SCALE GENOMIC DNA]</scope>
    <source>
        <strain evidence="3 4">WP1</strain>
    </source>
</reference>
<feature type="region of interest" description="Disordered" evidence="2">
    <location>
        <begin position="165"/>
        <end position="226"/>
    </location>
</feature>
<dbReference type="AlphaFoldDB" id="A0A194S9U8"/>
<sequence length="561" mass="57930">MAAAQPTDPDPSPAPAHHHDLDRHAFVPSPSTREWLYSLPLPPGCTTQPEPQTPEDWALVEQYRLLVNGLVVLGEYERERRRRESRGEDPFATAWDPRTCSNPVVLAAVDSLVKDAWPGLDTASPAHAASSAPQAGTAATLETDAAYLGALSAVQAALGGSAAGVLRGRGSSPSTATTASSHSSRAPHHHPHQRPQARSSSSSSSAAATTFHDDYSTPASSAAPSFRLDPATGDMIASLPLSLSDLASLPSHSALALDPSQIPADGILADHLPLDLSGPASLPSLMGAIAELEQCVARLSLEANEARTLQKTLRMEMAARTSGGGGAGAGAAPGAARAAAKKQKRKAKKRAAAEAAAAATAAAASPGQPHEHEHDEHDDEHNDQPQAPMTRDEALVSGLSGRVDDCCSECGESHAAVPPHHAGAGAGAATGPSALVPGSGAGSGASIIGEAAHRAVGVGAWEDGELMKALQSVSQLDRRADEYRERLRVLKEQIHHHAALADSLAAAPPSTNGHGRGALVQSQLAGEGVAEGLWPVDAEGDMYELDEEEEEEEEISDEADE</sequence>
<protein>
    <submittedName>
        <fullName evidence="3">Uncharacterized protein</fullName>
    </submittedName>
</protein>
<feature type="coiled-coil region" evidence="1">
    <location>
        <begin position="466"/>
        <end position="493"/>
    </location>
</feature>
<feature type="compositionally biased region" description="Low complexity" evidence="2">
    <location>
        <begin position="168"/>
        <end position="184"/>
    </location>
</feature>
<proteinExistence type="predicted"/>
<dbReference type="OMA" id="QCVARLS"/>
<dbReference type="Proteomes" id="UP000053890">
    <property type="component" value="Unassembled WGS sequence"/>
</dbReference>
<name>A0A194S9U8_RHOGW</name>
<feature type="region of interest" description="Disordered" evidence="2">
    <location>
        <begin position="320"/>
        <end position="387"/>
    </location>
</feature>
<feature type="region of interest" description="Disordered" evidence="2">
    <location>
        <begin position="538"/>
        <end position="561"/>
    </location>
</feature>
<evidence type="ECO:0000256" key="2">
    <source>
        <dbReference type="SAM" id="MobiDB-lite"/>
    </source>
</evidence>
<evidence type="ECO:0000256" key="1">
    <source>
        <dbReference type="SAM" id="Coils"/>
    </source>
</evidence>
<dbReference type="GeneID" id="28976680"/>
<evidence type="ECO:0000313" key="4">
    <source>
        <dbReference type="Proteomes" id="UP000053890"/>
    </source>
</evidence>
<feature type="compositionally biased region" description="Basic and acidic residues" evidence="2">
    <location>
        <begin position="369"/>
        <end position="383"/>
    </location>
</feature>
<feature type="compositionally biased region" description="Low complexity" evidence="2">
    <location>
        <begin position="353"/>
        <end position="368"/>
    </location>
</feature>
<keyword evidence="1" id="KW-0175">Coiled coil</keyword>
<feature type="compositionally biased region" description="Basic residues" evidence="2">
    <location>
        <begin position="185"/>
        <end position="195"/>
    </location>
</feature>
<feature type="compositionally biased region" description="Gly residues" evidence="2">
    <location>
        <begin position="322"/>
        <end position="331"/>
    </location>
</feature>
<dbReference type="OrthoDB" id="2529811at2759"/>